<organism evidence="1 2">
    <name type="scientific">Candidatus Falkowbacteria bacterium HGW-Falkowbacteria-2</name>
    <dbReference type="NCBI Taxonomy" id="2013769"/>
    <lineage>
        <taxon>Bacteria</taxon>
        <taxon>Candidatus Falkowiibacteriota</taxon>
    </lineage>
</organism>
<protein>
    <submittedName>
        <fullName evidence="1">Uncharacterized protein</fullName>
    </submittedName>
</protein>
<evidence type="ECO:0000313" key="1">
    <source>
        <dbReference type="EMBL" id="PKM88303.1"/>
    </source>
</evidence>
<dbReference type="EMBL" id="PHAH01000020">
    <property type="protein sequence ID" value="PKM88303.1"/>
    <property type="molecule type" value="Genomic_DNA"/>
</dbReference>
<evidence type="ECO:0000313" key="2">
    <source>
        <dbReference type="Proteomes" id="UP000233325"/>
    </source>
</evidence>
<gene>
    <name evidence="1" type="ORF">CVU83_01900</name>
</gene>
<comment type="caution">
    <text evidence="1">The sequence shown here is derived from an EMBL/GenBank/DDBJ whole genome shotgun (WGS) entry which is preliminary data.</text>
</comment>
<proteinExistence type="predicted"/>
<sequence>METIKKENKTDLKNFVNIRQFTLAPGVQENGPEVKAIRKYIKSKDYSEIESYIESGRIIEMTEEHNIIVDTGLEEQAKSQSGERATSPSINYGILCVSPSPTPGATSVIGDITEGFRKLASSRSHDKNVSYIDFFFAAADCSGTYTRFANVIDGTASANSGILFSYIANSPSWVKTTAQSLFISCEYHNNNA</sequence>
<dbReference type="AlphaFoldDB" id="A0A2N2E0R6"/>
<reference evidence="1 2" key="1">
    <citation type="journal article" date="2017" name="ISME J.">
        <title>Potential for microbial H2 and metal transformations associated with novel bacteria and archaea in deep terrestrial subsurface sediments.</title>
        <authorList>
            <person name="Hernsdorf A.W."/>
            <person name="Amano Y."/>
            <person name="Miyakawa K."/>
            <person name="Ise K."/>
            <person name="Suzuki Y."/>
            <person name="Anantharaman K."/>
            <person name="Probst A."/>
            <person name="Burstein D."/>
            <person name="Thomas B.C."/>
            <person name="Banfield J.F."/>
        </authorList>
    </citation>
    <scope>NUCLEOTIDE SEQUENCE [LARGE SCALE GENOMIC DNA]</scope>
    <source>
        <strain evidence="1">HGW-Falkowbacteria-2</strain>
    </source>
</reference>
<dbReference type="Proteomes" id="UP000233325">
    <property type="component" value="Unassembled WGS sequence"/>
</dbReference>
<accession>A0A2N2E0R6</accession>
<name>A0A2N2E0R6_9BACT</name>